<protein>
    <submittedName>
        <fullName evidence="1">Uncharacterized protein</fullName>
    </submittedName>
</protein>
<dbReference type="Proteomes" id="UP000823775">
    <property type="component" value="Unassembled WGS sequence"/>
</dbReference>
<sequence length="104" mass="11940">MVGFRGNSGSPEMRDTEEGVARVLPKTRRSWCGREKIEVCGRLRCGGCGSERGETEGGGGCLSPKKWRDREKRWLKIWQEKRRLDFTGEGGDRCWLDGFRRSRC</sequence>
<gene>
    <name evidence="1" type="ORF">HAX54_046900</name>
</gene>
<reference evidence="1 2" key="1">
    <citation type="journal article" date="2021" name="BMC Genomics">
        <title>Datura genome reveals duplications of psychoactive alkaloid biosynthetic genes and high mutation rate following tissue culture.</title>
        <authorList>
            <person name="Rajewski A."/>
            <person name="Carter-House D."/>
            <person name="Stajich J."/>
            <person name="Litt A."/>
        </authorList>
    </citation>
    <scope>NUCLEOTIDE SEQUENCE [LARGE SCALE GENOMIC DNA]</scope>
    <source>
        <strain evidence="1">AR-01</strain>
    </source>
</reference>
<evidence type="ECO:0000313" key="2">
    <source>
        <dbReference type="Proteomes" id="UP000823775"/>
    </source>
</evidence>
<dbReference type="EMBL" id="JACEIK010007485">
    <property type="protein sequence ID" value="MCE3050324.1"/>
    <property type="molecule type" value="Genomic_DNA"/>
</dbReference>
<proteinExistence type="predicted"/>
<organism evidence="1 2">
    <name type="scientific">Datura stramonium</name>
    <name type="common">Jimsonweed</name>
    <name type="synonym">Common thornapple</name>
    <dbReference type="NCBI Taxonomy" id="4076"/>
    <lineage>
        <taxon>Eukaryota</taxon>
        <taxon>Viridiplantae</taxon>
        <taxon>Streptophyta</taxon>
        <taxon>Embryophyta</taxon>
        <taxon>Tracheophyta</taxon>
        <taxon>Spermatophyta</taxon>
        <taxon>Magnoliopsida</taxon>
        <taxon>eudicotyledons</taxon>
        <taxon>Gunneridae</taxon>
        <taxon>Pentapetalae</taxon>
        <taxon>asterids</taxon>
        <taxon>lamiids</taxon>
        <taxon>Solanales</taxon>
        <taxon>Solanaceae</taxon>
        <taxon>Solanoideae</taxon>
        <taxon>Datureae</taxon>
        <taxon>Datura</taxon>
    </lineage>
</organism>
<keyword evidence="2" id="KW-1185">Reference proteome</keyword>
<comment type="caution">
    <text evidence="1">The sequence shown here is derived from an EMBL/GenBank/DDBJ whole genome shotgun (WGS) entry which is preliminary data.</text>
</comment>
<name>A0ABS8WJY7_DATST</name>
<evidence type="ECO:0000313" key="1">
    <source>
        <dbReference type="EMBL" id="MCE3050324.1"/>
    </source>
</evidence>
<accession>A0ABS8WJY7</accession>